<evidence type="ECO:0000313" key="2">
    <source>
        <dbReference type="EMBL" id="KGE73720.1"/>
    </source>
</evidence>
<dbReference type="Pfam" id="PF00226">
    <property type="entry name" value="DnaJ"/>
    <property type="match status" value="1"/>
</dbReference>
<dbReference type="eggNOG" id="COG2214">
    <property type="taxonomic scope" value="Bacteria"/>
</dbReference>
<dbReference type="InterPro" id="IPR001623">
    <property type="entry name" value="DnaJ_domain"/>
</dbReference>
<proteinExistence type="predicted"/>
<dbReference type="EMBL" id="JNUP01000003">
    <property type="protein sequence ID" value="KGE73720.1"/>
    <property type="molecule type" value="Genomic_DNA"/>
</dbReference>
<organism evidence="2 3">
    <name type="scientific">Spirochaeta lutea</name>
    <dbReference type="NCBI Taxonomy" id="1480694"/>
    <lineage>
        <taxon>Bacteria</taxon>
        <taxon>Pseudomonadati</taxon>
        <taxon>Spirochaetota</taxon>
        <taxon>Spirochaetia</taxon>
        <taxon>Spirochaetales</taxon>
        <taxon>Spirochaetaceae</taxon>
        <taxon>Spirochaeta</taxon>
    </lineage>
</organism>
<dbReference type="AlphaFoldDB" id="A0A098R0N0"/>
<dbReference type="InterPro" id="IPR036869">
    <property type="entry name" value="J_dom_sf"/>
</dbReference>
<feature type="domain" description="J" evidence="1">
    <location>
        <begin position="3"/>
        <end position="68"/>
    </location>
</feature>
<dbReference type="SUPFAM" id="SSF46565">
    <property type="entry name" value="Chaperone J-domain"/>
    <property type="match status" value="1"/>
</dbReference>
<reference evidence="2 3" key="1">
    <citation type="submission" date="2014-05" db="EMBL/GenBank/DDBJ databases">
        <title>De novo Genome Sequence of Spirocheata sp.</title>
        <authorList>
            <person name="Shivani Y."/>
            <person name="Subhash Y."/>
            <person name="Tushar L."/>
            <person name="Sasikala C."/>
            <person name="Ramana C.V."/>
        </authorList>
    </citation>
    <scope>NUCLEOTIDE SEQUENCE [LARGE SCALE GENOMIC DNA]</scope>
    <source>
        <strain evidence="2 3">JC230</strain>
    </source>
</reference>
<comment type="caution">
    <text evidence="2">The sequence shown here is derived from an EMBL/GenBank/DDBJ whole genome shotgun (WGS) entry which is preliminary data.</text>
</comment>
<dbReference type="SMART" id="SM00271">
    <property type="entry name" value="DnaJ"/>
    <property type="match status" value="1"/>
</dbReference>
<dbReference type="Proteomes" id="UP000029692">
    <property type="component" value="Unassembled WGS sequence"/>
</dbReference>
<keyword evidence="3" id="KW-1185">Reference proteome</keyword>
<evidence type="ECO:0000313" key="3">
    <source>
        <dbReference type="Proteomes" id="UP000029692"/>
    </source>
</evidence>
<dbReference type="Gene3D" id="1.10.287.110">
    <property type="entry name" value="DnaJ domain"/>
    <property type="match status" value="1"/>
</dbReference>
<dbReference type="RefSeq" id="WP_037544652.1">
    <property type="nucleotide sequence ID" value="NZ_JNUP01000003.1"/>
</dbReference>
<dbReference type="PROSITE" id="PS50076">
    <property type="entry name" value="DNAJ_2"/>
    <property type="match status" value="1"/>
</dbReference>
<protein>
    <recommendedName>
        <fullName evidence="1">J domain-containing protein</fullName>
    </recommendedName>
</protein>
<dbReference type="CDD" id="cd06257">
    <property type="entry name" value="DnaJ"/>
    <property type="match status" value="1"/>
</dbReference>
<dbReference type="PANTHER" id="PTHR24074">
    <property type="entry name" value="CO-CHAPERONE PROTEIN DJLA"/>
    <property type="match status" value="1"/>
</dbReference>
<accession>A0A098R0N0</accession>
<dbReference type="STRING" id="1480694.DC28_00345"/>
<evidence type="ECO:0000259" key="1">
    <source>
        <dbReference type="PROSITE" id="PS50076"/>
    </source>
</evidence>
<sequence>MVNYYELLEISSDATSDEIKRAFRRRAKHIHPDLGNNSEGALERMRDLLKAYEVLMDPYKREVYNTQHRAIFGVSNFDYREFLKERTQDHQSQSKLIFFDLLHHREQDALRLYETLVEQKNFDLSKHLDREDFMDCAFLLAEEFEQEENFESAFNLLKVIAEYELEKPYFKHFFEEVLVRLRNLINAVSGKLSFATQVDYIEELLSLGISPKENAFYLKKLSELYASEHDRSRAQYYLKEALKLDNSLSGIKKLKQSLGI</sequence>
<dbReference type="PRINTS" id="PR00625">
    <property type="entry name" value="JDOMAIN"/>
</dbReference>
<gene>
    <name evidence="2" type="ORF">DC28_00345</name>
</gene>
<dbReference type="InterPro" id="IPR050817">
    <property type="entry name" value="DjlA_DnaK_co-chaperone"/>
</dbReference>
<name>A0A098R0N0_9SPIO</name>